<evidence type="ECO:0000313" key="4">
    <source>
        <dbReference type="Proteomes" id="UP000281549"/>
    </source>
</evidence>
<organism evidence="3 4">
    <name type="scientific">Rozella allomycis (strain CSF55)</name>
    <dbReference type="NCBI Taxonomy" id="988480"/>
    <lineage>
        <taxon>Eukaryota</taxon>
        <taxon>Fungi</taxon>
        <taxon>Fungi incertae sedis</taxon>
        <taxon>Cryptomycota</taxon>
        <taxon>Cryptomycota incertae sedis</taxon>
        <taxon>Rozella</taxon>
    </lineage>
</organism>
<dbReference type="AlphaFoldDB" id="A0A4P9YN54"/>
<evidence type="ECO:0000256" key="1">
    <source>
        <dbReference type="SAM" id="MobiDB-lite"/>
    </source>
</evidence>
<feature type="region of interest" description="Disordered" evidence="1">
    <location>
        <begin position="1"/>
        <end position="22"/>
    </location>
</feature>
<feature type="compositionally biased region" description="Basic and acidic residues" evidence="1">
    <location>
        <begin position="1"/>
        <end position="11"/>
    </location>
</feature>
<protein>
    <submittedName>
        <fullName evidence="3">Uncharacterized protein</fullName>
    </submittedName>
</protein>
<gene>
    <name evidence="3" type="ORF">ROZALSC1DRAFT_28104</name>
</gene>
<dbReference type="EMBL" id="ML005069">
    <property type="protein sequence ID" value="RKP20401.1"/>
    <property type="molecule type" value="Genomic_DNA"/>
</dbReference>
<dbReference type="Proteomes" id="UP000281549">
    <property type="component" value="Unassembled WGS sequence"/>
</dbReference>
<name>A0A4P9YN54_ROZAC</name>
<feature type="transmembrane region" description="Helical" evidence="2">
    <location>
        <begin position="254"/>
        <end position="273"/>
    </location>
</feature>
<evidence type="ECO:0000256" key="2">
    <source>
        <dbReference type="SAM" id="Phobius"/>
    </source>
</evidence>
<reference evidence="4" key="1">
    <citation type="journal article" date="2018" name="Nat. Microbiol.">
        <title>Leveraging single-cell genomics to expand the fungal tree of life.</title>
        <authorList>
            <person name="Ahrendt S.R."/>
            <person name="Quandt C.A."/>
            <person name="Ciobanu D."/>
            <person name="Clum A."/>
            <person name="Salamov A."/>
            <person name="Andreopoulos B."/>
            <person name="Cheng J.F."/>
            <person name="Woyke T."/>
            <person name="Pelin A."/>
            <person name="Henrissat B."/>
            <person name="Reynolds N.K."/>
            <person name="Benny G.L."/>
            <person name="Smith M.E."/>
            <person name="James T.Y."/>
            <person name="Grigoriev I.V."/>
        </authorList>
    </citation>
    <scope>NUCLEOTIDE SEQUENCE [LARGE SCALE GENOMIC DNA]</scope>
    <source>
        <strain evidence="4">CSF55</strain>
    </source>
</reference>
<feature type="transmembrane region" description="Helical" evidence="2">
    <location>
        <begin position="280"/>
        <end position="302"/>
    </location>
</feature>
<keyword evidence="2" id="KW-0472">Membrane</keyword>
<feature type="transmembrane region" description="Helical" evidence="2">
    <location>
        <begin position="348"/>
        <end position="365"/>
    </location>
</feature>
<proteinExistence type="predicted"/>
<evidence type="ECO:0000313" key="3">
    <source>
        <dbReference type="EMBL" id="RKP20401.1"/>
    </source>
</evidence>
<accession>A0A4P9YN54</accession>
<sequence length="366" mass="41388">MDWHKVEKYGDDSSPSISNESSEEEISAVQLNDVLASDDNSTCLTLVGSSEQPVDSLYLPGVTDKAFYSQFELGSVIIFDTRACMYEWVHNNPLSLLNKFVTFNVPKTSSAVSIYVSGIERHKTILRVEYQKNSYFVIADEGNNMENEEMNLIQHLKTSKVRKIWKNRTIFMVISLALTIILIFACSEPESIPNNRYSLTDKRTFITFDDLKSNNTRHFTATKYSDEYSGNATTNTKSWINHKLGNNVLSGRKWLARTALTIKTTVMTFIAYITNQFIALYNFATYLVEGFFSFMKGVFLAAKNVLFALHGQTSHEKVGRHYKPDCSRNNTIKEGKVVDVEVFSGRNLLIGGLIAVLSLSPLLFMC</sequence>
<keyword evidence="2" id="KW-1133">Transmembrane helix</keyword>
<feature type="transmembrane region" description="Helical" evidence="2">
    <location>
        <begin position="169"/>
        <end position="185"/>
    </location>
</feature>
<keyword evidence="2" id="KW-0812">Transmembrane</keyword>